<gene>
    <name evidence="2" type="ORF">V5J35_004520</name>
</gene>
<protein>
    <recommendedName>
        <fullName evidence="4">Methyl-accepting chemotaxis protein</fullName>
    </recommendedName>
</protein>
<keyword evidence="3" id="KW-1185">Reference proteome</keyword>
<dbReference type="EMBL" id="JBEWTB010000002">
    <property type="protein sequence ID" value="MET4759328.1"/>
    <property type="molecule type" value="Genomic_DNA"/>
</dbReference>
<keyword evidence="1" id="KW-0175">Coiled coil</keyword>
<dbReference type="Proteomes" id="UP001549366">
    <property type="component" value="Unassembled WGS sequence"/>
</dbReference>
<comment type="caution">
    <text evidence="2">The sequence shown here is derived from an EMBL/GenBank/DDBJ whole genome shotgun (WGS) entry which is preliminary data.</text>
</comment>
<evidence type="ECO:0000313" key="2">
    <source>
        <dbReference type="EMBL" id="MET4759328.1"/>
    </source>
</evidence>
<sequence>MMLLERFYKQLAIPDSCFLGKRVYKKQFYDNASLSKADQQRFSEQIDTVQWRYTLKPVTINIPKYIDEQREYLEIALLQVNLKGVIPSDSQRSKLADIIQRAIPYPLVLVFVHEQQIAIQLAYKRINQADNSRLTLERSFDTGWINLHQPEVLQQDFLNDFAISHCRFNNLYQCYQDLVQRVVALNCAGYTGSYRLSTDTEDNRQARLDQLRNHQQQLAQLRSELKKETRFNYKVELNMHIKQLDQTIQALKTQL</sequence>
<feature type="coiled-coil region" evidence="1">
    <location>
        <begin position="204"/>
        <end position="254"/>
    </location>
</feature>
<accession>A0ABV2SR26</accession>
<dbReference type="RefSeq" id="WP_354009322.1">
    <property type="nucleotide sequence ID" value="NZ_JBEWTA010000001.1"/>
</dbReference>
<proteinExistence type="predicted"/>
<dbReference type="InterPro" id="IPR025503">
    <property type="entry name" value="DUF4391"/>
</dbReference>
<evidence type="ECO:0000256" key="1">
    <source>
        <dbReference type="SAM" id="Coils"/>
    </source>
</evidence>
<name>A0ABV2SR26_9GAMM</name>
<dbReference type="Pfam" id="PF14335">
    <property type="entry name" value="DUF4391"/>
    <property type="match status" value="1"/>
</dbReference>
<reference evidence="2 3" key="1">
    <citation type="submission" date="2024-06" db="EMBL/GenBank/DDBJ databases">
        <title>Genomic Encyclopedia of Type Strains, Phase V (KMG-V): Genome sequencing to study the core and pangenomes of soil and plant-associated prokaryotes.</title>
        <authorList>
            <person name="Whitman W."/>
        </authorList>
    </citation>
    <scope>NUCLEOTIDE SEQUENCE [LARGE SCALE GENOMIC DNA]</scope>
    <source>
        <strain evidence="2 3">NE40</strain>
    </source>
</reference>
<evidence type="ECO:0000313" key="3">
    <source>
        <dbReference type="Proteomes" id="UP001549366"/>
    </source>
</evidence>
<organism evidence="2 3">
    <name type="scientific">Endozoicomonas lisbonensis</name>
    <dbReference type="NCBI Taxonomy" id="3120522"/>
    <lineage>
        <taxon>Bacteria</taxon>
        <taxon>Pseudomonadati</taxon>
        <taxon>Pseudomonadota</taxon>
        <taxon>Gammaproteobacteria</taxon>
        <taxon>Oceanospirillales</taxon>
        <taxon>Endozoicomonadaceae</taxon>
        <taxon>Endozoicomonas</taxon>
    </lineage>
</organism>
<evidence type="ECO:0008006" key="4">
    <source>
        <dbReference type="Google" id="ProtNLM"/>
    </source>
</evidence>